<dbReference type="EMBL" id="BPQB01000091">
    <property type="protein sequence ID" value="GJE98637.1"/>
    <property type="molecule type" value="Genomic_DNA"/>
</dbReference>
<gene>
    <name evidence="1" type="ORF">PsYK624_148720</name>
</gene>
<evidence type="ECO:0000313" key="1">
    <source>
        <dbReference type="EMBL" id="GJE98637.1"/>
    </source>
</evidence>
<dbReference type="AlphaFoldDB" id="A0A9P3LLT4"/>
<organism evidence="1 2">
    <name type="scientific">Phanerochaete sordida</name>
    <dbReference type="NCBI Taxonomy" id="48140"/>
    <lineage>
        <taxon>Eukaryota</taxon>
        <taxon>Fungi</taxon>
        <taxon>Dikarya</taxon>
        <taxon>Basidiomycota</taxon>
        <taxon>Agaricomycotina</taxon>
        <taxon>Agaricomycetes</taxon>
        <taxon>Polyporales</taxon>
        <taxon>Phanerochaetaceae</taxon>
        <taxon>Phanerochaete</taxon>
    </lineage>
</organism>
<keyword evidence="2" id="KW-1185">Reference proteome</keyword>
<reference evidence="1 2" key="1">
    <citation type="submission" date="2021-08" db="EMBL/GenBank/DDBJ databases">
        <title>Draft Genome Sequence of Phanerochaete sordida strain YK-624.</title>
        <authorList>
            <person name="Mori T."/>
            <person name="Dohra H."/>
            <person name="Suzuki T."/>
            <person name="Kawagishi H."/>
            <person name="Hirai H."/>
        </authorList>
    </citation>
    <scope>NUCLEOTIDE SEQUENCE [LARGE SCALE GENOMIC DNA]</scope>
    <source>
        <strain evidence="1 2">YK-624</strain>
    </source>
</reference>
<comment type="caution">
    <text evidence="1">The sequence shown here is derived from an EMBL/GenBank/DDBJ whole genome shotgun (WGS) entry which is preliminary data.</text>
</comment>
<name>A0A9P3LLT4_9APHY</name>
<accession>A0A9P3LLT4</accession>
<dbReference type="Proteomes" id="UP000703269">
    <property type="component" value="Unassembled WGS sequence"/>
</dbReference>
<evidence type="ECO:0000313" key="2">
    <source>
        <dbReference type="Proteomes" id="UP000703269"/>
    </source>
</evidence>
<sequence length="164" mass="17962">MPSATLNHSPRPAAPARTFVLAALPLIRPRRPASQPCIAHAALLAVVLGGPAIGCRSSVSIALGRPEHRQHRTTRTRMHALRPLIAFVLRSTRTSTPTEPCSFPRPLCIFSQPDFSTFGRRRPTWGREGFLRCWRRRECDAALDTTLVRRSGAFLASSTAGGPC</sequence>
<proteinExistence type="predicted"/>
<protein>
    <submittedName>
        <fullName evidence="1">Uncharacterized protein</fullName>
    </submittedName>
</protein>